<dbReference type="Proteomes" id="UP001424459">
    <property type="component" value="Unassembled WGS sequence"/>
</dbReference>
<feature type="transmembrane region" description="Helical" evidence="1">
    <location>
        <begin position="45"/>
        <end position="66"/>
    </location>
</feature>
<comment type="caution">
    <text evidence="2">The sequence shown here is derived from an EMBL/GenBank/DDBJ whole genome shotgun (WGS) entry which is preliminary data.</text>
</comment>
<proteinExistence type="predicted"/>
<keyword evidence="1" id="KW-1133">Transmembrane helix</keyword>
<organism evidence="2 3">
    <name type="scientific">Sphingomonas rosea</name>
    <dbReference type="NCBI Taxonomy" id="335605"/>
    <lineage>
        <taxon>Bacteria</taxon>
        <taxon>Pseudomonadati</taxon>
        <taxon>Pseudomonadota</taxon>
        <taxon>Alphaproteobacteria</taxon>
        <taxon>Sphingomonadales</taxon>
        <taxon>Sphingomonadaceae</taxon>
        <taxon>Sphingomonas</taxon>
    </lineage>
</organism>
<feature type="transmembrane region" description="Helical" evidence="1">
    <location>
        <begin position="20"/>
        <end position="39"/>
    </location>
</feature>
<feature type="transmembrane region" description="Helical" evidence="1">
    <location>
        <begin position="96"/>
        <end position="118"/>
    </location>
</feature>
<keyword evidence="3" id="KW-1185">Reference proteome</keyword>
<evidence type="ECO:0000313" key="3">
    <source>
        <dbReference type="Proteomes" id="UP001424459"/>
    </source>
</evidence>
<accession>A0ABP7U5S2</accession>
<name>A0ABP7U5S2_9SPHN</name>
<evidence type="ECO:0000313" key="2">
    <source>
        <dbReference type="EMBL" id="GAA4036526.1"/>
    </source>
</evidence>
<protein>
    <submittedName>
        <fullName evidence="2">Uncharacterized protein</fullName>
    </submittedName>
</protein>
<gene>
    <name evidence="2" type="ORF">GCM10022281_16360</name>
</gene>
<sequence>MIFYATLDNPSGKPRSLRSIRQLVIAALALYPAGCLLRLLGPDTFVVQLTGLLMVVAAIACAALLAGSQLNRVTAEPTAKLDEYDRSLRQRAMVGAYPVLAVLVVLAIMYLGLASQFGWWTPRSWDHWNAVFWGAFLTTSLLPTAALAWQVDPGELDAGEVA</sequence>
<keyword evidence="1" id="KW-0812">Transmembrane</keyword>
<evidence type="ECO:0000256" key="1">
    <source>
        <dbReference type="SAM" id="Phobius"/>
    </source>
</evidence>
<dbReference type="EMBL" id="BAABBR010000001">
    <property type="protein sequence ID" value="GAA4036526.1"/>
    <property type="molecule type" value="Genomic_DNA"/>
</dbReference>
<reference evidence="3" key="1">
    <citation type="journal article" date="2019" name="Int. J. Syst. Evol. Microbiol.">
        <title>The Global Catalogue of Microorganisms (GCM) 10K type strain sequencing project: providing services to taxonomists for standard genome sequencing and annotation.</title>
        <authorList>
            <consortium name="The Broad Institute Genomics Platform"/>
            <consortium name="The Broad Institute Genome Sequencing Center for Infectious Disease"/>
            <person name="Wu L."/>
            <person name="Ma J."/>
        </authorList>
    </citation>
    <scope>NUCLEOTIDE SEQUENCE [LARGE SCALE GENOMIC DNA]</scope>
    <source>
        <strain evidence="3">JCM 17564</strain>
    </source>
</reference>
<keyword evidence="1" id="KW-0472">Membrane</keyword>
<feature type="transmembrane region" description="Helical" evidence="1">
    <location>
        <begin position="130"/>
        <end position="149"/>
    </location>
</feature>